<comment type="caution">
    <text evidence="2">The sequence shown here is derived from an EMBL/GenBank/DDBJ whole genome shotgun (WGS) entry which is preliminary data.</text>
</comment>
<organism evidence="2 3">
    <name type="scientific">Streptomyces gulbargensis</name>
    <dbReference type="NCBI Taxonomy" id="364901"/>
    <lineage>
        <taxon>Bacteria</taxon>
        <taxon>Bacillati</taxon>
        <taxon>Actinomycetota</taxon>
        <taxon>Actinomycetes</taxon>
        <taxon>Kitasatosporales</taxon>
        <taxon>Streptomycetaceae</taxon>
        <taxon>Streptomyces</taxon>
    </lineage>
</organism>
<evidence type="ECO:0000313" key="3">
    <source>
        <dbReference type="Proteomes" id="UP001501000"/>
    </source>
</evidence>
<feature type="transmembrane region" description="Helical" evidence="1">
    <location>
        <begin position="61"/>
        <end position="86"/>
    </location>
</feature>
<feature type="transmembrane region" description="Helical" evidence="1">
    <location>
        <begin position="128"/>
        <end position="149"/>
    </location>
</feature>
<gene>
    <name evidence="2" type="ORF">GCM10022244_60490</name>
</gene>
<protein>
    <recommendedName>
        <fullName evidence="4">Integral membrane protein</fullName>
    </recommendedName>
</protein>
<accession>A0ABP7NGB7</accession>
<name>A0ABP7NGB7_9ACTN</name>
<evidence type="ECO:0008006" key="4">
    <source>
        <dbReference type="Google" id="ProtNLM"/>
    </source>
</evidence>
<keyword evidence="3" id="KW-1185">Reference proteome</keyword>
<feature type="transmembrane region" description="Helical" evidence="1">
    <location>
        <begin position="183"/>
        <end position="202"/>
    </location>
</feature>
<dbReference type="Proteomes" id="UP001501000">
    <property type="component" value="Unassembled WGS sequence"/>
</dbReference>
<feature type="transmembrane region" description="Helical" evidence="1">
    <location>
        <begin position="98"/>
        <end position="116"/>
    </location>
</feature>
<sequence length="285" mass="28896">MARLPAMTMPSSLPPRRRPGLATAAGLAGLLYGLAVTATGVLGAVRLALWTAGAPEGENRALFGVVGVAISVLITVMGIAVTRGGAGILRGSAHSASLVKALLVVPVGLCAVALSNSLFDTGTPREEWWARTAGFGGVLLVSLAVILLCGARPTRQWLGTYTPPPSRAERAAAAARPRGPRPVAFALSFLVGGLLLGGFVIVQNLGGEKEVLVFGGGIVQPNDRCREIGGQGRVGDCSDIATTETRHVATDTAGVVTGSFIVAFAAGVCLLLLSGGRSRTTPGPS</sequence>
<evidence type="ECO:0000256" key="1">
    <source>
        <dbReference type="SAM" id="Phobius"/>
    </source>
</evidence>
<reference evidence="3" key="1">
    <citation type="journal article" date="2019" name="Int. J. Syst. Evol. Microbiol.">
        <title>The Global Catalogue of Microorganisms (GCM) 10K type strain sequencing project: providing services to taxonomists for standard genome sequencing and annotation.</title>
        <authorList>
            <consortium name="The Broad Institute Genomics Platform"/>
            <consortium name="The Broad Institute Genome Sequencing Center for Infectious Disease"/>
            <person name="Wu L."/>
            <person name="Ma J."/>
        </authorList>
    </citation>
    <scope>NUCLEOTIDE SEQUENCE [LARGE SCALE GENOMIC DNA]</scope>
    <source>
        <strain evidence="3">JCM 16956</strain>
    </source>
</reference>
<proteinExistence type="predicted"/>
<keyword evidence="1" id="KW-0812">Transmembrane</keyword>
<keyword evidence="1" id="KW-0472">Membrane</keyword>
<keyword evidence="1" id="KW-1133">Transmembrane helix</keyword>
<evidence type="ECO:0000313" key="2">
    <source>
        <dbReference type="EMBL" id="GAA3944910.1"/>
    </source>
</evidence>
<dbReference type="EMBL" id="BAABAJ010000041">
    <property type="protein sequence ID" value="GAA3944910.1"/>
    <property type="molecule type" value="Genomic_DNA"/>
</dbReference>
<feature type="transmembrane region" description="Helical" evidence="1">
    <location>
        <begin position="253"/>
        <end position="273"/>
    </location>
</feature>